<evidence type="ECO:0008006" key="10">
    <source>
        <dbReference type="Google" id="ProtNLM"/>
    </source>
</evidence>
<dbReference type="PANTHER" id="PTHR42812:SF5">
    <property type="entry name" value="ENDO-ARABINASE"/>
    <property type="match status" value="1"/>
</dbReference>
<protein>
    <recommendedName>
        <fullName evidence="10">Glycoside hydrolase family 43 protein</fullName>
    </recommendedName>
</protein>
<dbReference type="CDD" id="cd08999">
    <property type="entry name" value="GH43_ABN-like"/>
    <property type="match status" value="1"/>
</dbReference>
<name>A0AAN6H515_9PEZI</name>
<evidence type="ECO:0000256" key="2">
    <source>
        <dbReference type="ARBA" id="ARBA00022801"/>
    </source>
</evidence>
<dbReference type="InterPro" id="IPR023296">
    <property type="entry name" value="Glyco_hydro_beta-prop_sf"/>
</dbReference>
<keyword evidence="3 5" id="KW-0326">Glycosidase</keyword>
<organism evidence="8 9">
    <name type="scientific">Friedmanniomyces endolithicus</name>
    <dbReference type="NCBI Taxonomy" id="329885"/>
    <lineage>
        <taxon>Eukaryota</taxon>
        <taxon>Fungi</taxon>
        <taxon>Dikarya</taxon>
        <taxon>Ascomycota</taxon>
        <taxon>Pezizomycotina</taxon>
        <taxon>Dothideomycetes</taxon>
        <taxon>Dothideomycetidae</taxon>
        <taxon>Mycosphaerellales</taxon>
        <taxon>Teratosphaeriaceae</taxon>
        <taxon>Friedmanniomyces</taxon>
    </lineage>
</organism>
<proteinExistence type="inferred from homology"/>
<feature type="region of interest" description="Disordered" evidence="6">
    <location>
        <begin position="192"/>
        <end position="217"/>
    </location>
</feature>
<comment type="caution">
    <text evidence="8">The sequence shown here is derived from an EMBL/GenBank/DDBJ whole genome shotgun (WGS) entry which is preliminary data.</text>
</comment>
<accession>A0AAN6H515</accession>
<feature type="region of interest" description="Disordered" evidence="6">
    <location>
        <begin position="40"/>
        <end position="89"/>
    </location>
</feature>
<keyword evidence="7" id="KW-1133">Transmembrane helix</keyword>
<reference evidence="8" key="1">
    <citation type="submission" date="2023-06" db="EMBL/GenBank/DDBJ databases">
        <title>Black Yeasts Isolated from many extreme environments.</title>
        <authorList>
            <person name="Coleine C."/>
            <person name="Stajich J.E."/>
            <person name="Selbmann L."/>
        </authorList>
    </citation>
    <scope>NUCLEOTIDE SEQUENCE</scope>
    <source>
        <strain evidence="8">CCFEE 5200</strain>
    </source>
</reference>
<dbReference type="GO" id="GO:0005975">
    <property type="term" value="P:carbohydrate metabolic process"/>
    <property type="evidence" value="ECO:0007669"/>
    <property type="project" value="InterPro"/>
</dbReference>
<dbReference type="Proteomes" id="UP001175353">
    <property type="component" value="Unassembled WGS sequence"/>
</dbReference>
<comment type="similarity">
    <text evidence="1 5">Belongs to the glycosyl hydrolase 43 family.</text>
</comment>
<dbReference type="GO" id="GO:0004553">
    <property type="term" value="F:hydrolase activity, hydrolyzing O-glycosyl compounds"/>
    <property type="evidence" value="ECO:0007669"/>
    <property type="project" value="InterPro"/>
</dbReference>
<keyword evidence="9" id="KW-1185">Reference proteome</keyword>
<evidence type="ECO:0000313" key="9">
    <source>
        <dbReference type="Proteomes" id="UP001175353"/>
    </source>
</evidence>
<dbReference type="PANTHER" id="PTHR42812">
    <property type="entry name" value="BETA-XYLOSIDASE"/>
    <property type="match status" value="1"/>
</dbReference>
<feature type="site" description="Important for catalytic activity, responsible for pKa modulation of the active site Glu and correct orientation of both the proton donor and substrate" evidence="4">
    <location>
        <position position="376"/>
    </location>
</feature>
<evidence type="ECO:0000256" key="7">
    <source>
        <dbReference type="SAM" id="Phobius"/>
    </source>
</evidence>
<dbReference type="InterPro" id="IPR051795">
    <property type="entry name" value="Glycosyl_Hydrlase_43"/>
</dbReference>
<dbReference type="AlphaFoldDB" id="A0AAN6H515"/>
<dbReference type="InterPro" id="IPR006710">
    <property type="entry name" value="Glyco_hydro_43"/>
</dbReference>
<dbReference type="Gene3D" id="2.115.10.20">
    <property type="entry name" value="Glycosyl hydrolase domain, family 43"/>
    <property type="match status" value="1"/>
</dbReference>
<evidence type="ECO:0000256" key="5">
    <source>
        <dbReference type="RuleBase" id="RU361187"/>
    </source>
</evidence>
<evidence type="ECO:0000256" key="4">
    <source>
        <dbReference type="PIRSR" id="PIRSR606710-2"/>
    </source>
</evidence>
<keyword evidence="2 5" id="KW-0378">Hydrolase</keyword>
<sequence>MPSCESSRSPHLESFAFWAPVAMARSPFGIFAPKRTSSGYPMSNMAQRQHGEDGTEESIPLTPGAGHMEGTNSSISHSTEDPKPMDTSYPARSHTKPVGLLRHLTSSLTSPPVLAVPAAQHAQTMETTKLTFFQRHFTKPVDKDPEKEYDSQNRRFSFRSHGSLLVAAIMLLIILGGVIEGALSVALPHRARAPAGSSSQNPTPPPPNSLGSPIRAALDDNFPDPDVTFHDGTYYAFATNNAAGIIQRPDNTTGYDYGSSNVQVATSTDFLTWHLLNSTHDPLPDVGDWVIPGMTEIPPKIPRANVWAPAVIQRPSDNKFIMYYSANKRNGTEAEGRHPPPHCIGSAISRTDSPAGPYDPLNNTLACPLDQGGAIDPAAFKDKDNALYVAYKVDGNNIGHGGLCGNTKAPLVPTPIMLQKMLPDGVTNDGPPIQILDRTAADGPLVEAPELVLSPAGIYFLFFSSGCTRSPTYDIKYATASNVTGPYTRAGDPLLQTGDWDLLAPGSVGVVGDGRGGYDMVFHARVAAPQGRIRAMFTTKLKFEGHSVEVERDNGTATAS</sequence>
<keyword evidence="7" id="KW-0812">Transmembrane</keyword>
<feature type="transmembrane region" description="Helical" evidence="7">
    <location>
        <begin position="164"/>
        <end position="187"/>
    </location>
</feature>
<evidence type="ECO:0000256" key="3">
    <source>
        <dbReference type="ARBA" id="ARBA00023295"/>
    </source>
</evidence>
<keyword evidence="7" id="KW-0472">Membrane</keyword>
<gene>
    <name evidence="8" type="ORF">LTR91_022326</name>
</gene>
<dbReference type="EMBL" id="JAUJLE010000434">
    <property type="protein sequence ID" value="KAK0956520.1"/>
    <property type="molecule type" value="Genomic_DNA"/>
</dbReference>
<evidence type="ECO:0000256" key="6">
    <source>
        <dbReference type="SAM" id="MobiDB-lite"/>
    </source>
</evidence>
<dbReference type="Pfam" id="PF04616">
    <property type="entry name" value="Glyco_hydro_43"/>
    <property type="match status" value="1"/>
</dbReference>
<evidence type="ECO:0000256" key="1">
    <source>
        <dbReference type="ARBA" id="ARBA00009865"/>
    </source>
</evidence>
<dbReference type="SUPFAM" id="SSF75005">
    <property type="entry name" value="Arabinanase/levansucrase/invertase"/>
    <property type="match status" value="1"/>
</dbReference>
<evidence type="ECO:0000313" key="8">
    <source>
        <dbReference type="EMBL" id="KAK0956520.1"/>
    </source>
</evidence>